<dbReference type="FunFam" id="3.30.70.270:FF:000020">
    <property type="entry name" value="Transposon Tf2-6 polyprotein-like Protein"/>
    <property type="match status" value="1"/>
</dbReference>
<evidence type="ECO:0000256" key="1">
    <source>
        <dbReference type="ARBA" id="ARBA00022679"/>
    </source>
</evidence>
<accession>A0A6J8A478</accession>
<dbReference type="InterPro" id="IPR001969">
    <property type="entry name" value="Aspartic_peptidase_AS"/>
</dbReference>
<evidence type="ECO:0008006" key="7">
    <source>
        <dbReference type="Google" id="ProtNLM"/>
    </source>
</evidence>
<dbReference type="Gene3D" id="2.40.70.10">
    <property type="entry name" value="Acid Proteases"/>
    <property type="match status" value="1"/>
</dbReference>
<evidence type="ECO:0000256" key="2">
    <source>
        <dbReference type="ARBA" id="ARBA00022695"/>
    </source>
</evidence>
<dbReference type="GO" id="GO:0016779">
    <property type="term" value="F:nucleotidyltransferase activity"/>
    <property type="evidence" value="ECO:0007669"/>
    <property type="project" value="UniProtKB-KW"/>
</dbReference>
<dbReference type="CDD" id="cd00303">
    <property type="entry name" value="retropepsin_like"/>
    <property type="match status" value="1"/>
</dbReference>
<keyword evidence="1" id="KW-0808">Transferase</keyword>
<dbReference type="GO" id="GO:0006508">
    <property type="term" value="P:proteolysis"/>
    <property type="evidence" value="ECO:0007669"/>
    <property type="project" value="InterPro"/>
</dbReference>
<evidence type="ECO:0000256" key="3">
    <source>
        <dbReference type="ARBA" id="ARBA00022722"/>
    </source>
</evidence>
<dbReference type="GO" id="GO:0004519">
    <property type="term" value="F:endonuclease activity"/>
    <property type="evidence" value="ECO:0007669"/>
    <property type="project" value="UniProtKB-KW"/>
</dbReference>
<keyword evidence="3" id="KW-0540">Nuclease</keyword>
<dbReference type="OrthoDB" id="8962596at2759"/>
<proteinExistence type="predicted"/>
<name>A0A6J8A478_MYTCO</name>
<dbReference type="PANTHER" id="PTHR37984">
    <property type="entry name" value="PROTEIN CBG26694"/>
    <property type="match status" value="1"/>
</dbReference>
<dbReference type="Gene3D" id="3.30.70.270">
    <property type="match status" value="2"/>
</dbReference>
<keyword evidence="4" id="KW-0378">Hydrolase</keyword>
<dbReference type="AlphaFoldDB" id="A0A6J8A478"/>
<keyword evidence="6" id="KW-1185">Reference proteome</keyword>
<reference evidence="5 6" key="1">
    <citation type="submission" date="2020-06" db="EMBL/GenBank/DDBJ databases">
        <authorList>
            <person name="Li R."/>
            <person name="Bekaert M."/>
        </authorList>
    </citation>
    <scope>NUCLEOTIDE SEQUENCE [LARGE SCALE GENOMIC DNA]</scope>
    <source>
        <strain evidence="6">wild</strain>
    </source>
</reference>
<evidence type="ECO:0000313" key="5">
    <source>
        <dbReference type="EMBL" id="CAC5360975.1"/>
    </source>
</evidence>
<gene>
    <name evidence="5" type="ORF">MCOR_3268</name>
</gene>
<sequence>MKCSKCYNALYVNARVASIPTTCLIDTGSTITVLNSRKFYQIPETDRPELRDTSRLKMADGSIVRPLGKAEFIFDIGSKIIKHEMTVADIESQVILGFVFLSKHKCILDLEKEILRVGNKSIKCNSESAEQSLCRIRVAEKVFVPAESEIVIKSFVEGDSFDDCLVIIEPVSPSMSEQGLLVARTIAKSKNGFVPLRLINISEYGEINKICVEKVPNIELPEYMEPTSRVKQLLAKHLNVFAKSKTDLGRTDLITHKINTGNAAPIKQAPRRIPLAKRDAAEKELQRMIECEVIEPSKSPWSANCVLVEKRQESSDFDSHLSRLNQVLDRIGKAGLKIAPKKCQFFQEKVTFLVHVVSKDGISTDPSKIDAVKEWPVPRNVHDVRSFLGTCSYYRRFIRGFADIARPLHKLTEKQARFEWTQECQIAFKTLRDRTGAWTPGCMPVRWMWSVRQKPDRMHRQIQRVHTVLRRGSPVGQSVANGRKMRQRPVVGPTRVEAVVYEELPQIEYWAVPVPEESLTELAIYISRGVLVQPSKEGAHHGWLTGQCL</sequence>
<dbReference type="SUPFAM" id="SSF56672">
    <property type="entry name" value="DNA/RNA polymerases"/>
    <property type="match status" value="1"/>
</dbReference>
<dbReference type="EMBL" id="CACVKT020000574">
    <property type="protein sequence ID" value="CAC5360975.1"/>
    <property type="molecule type" value="Genomic_DNA"/>
</dbReference>
<dbReference type="InterPro" id="IPR043128">
    <property type="entry name" value="Rev_trsase/Diguanyl_cyclase"/>
</dbReference>
<dbReference type="Proteomes" id="UP000507470">
    <property type="component" value="Unassembled WGS sequence"/>
</dbReference>
<dbReference type="InterPro" id="IPR050951">
    <property type="entry name" value="Retrovirus_Pol_polyprotein"/>
</dbReference>
<protein>
    <recommendedName>
        <fullName evidence="7">Reverse transcriptase/retrotransposon-derived protein RNase H-like domain-containing protein</fullName>
    </recommendedName>
</protein>
<dbReference type="GO" id="GO:0004190">
    <property type="term" value="F:aspartic-type endopeptidase activity"/>
    <property type="evidence" value="ECO:0007669"/>
    <property type="project" value="InterPro"/>
</dbReference>
<evidence type="ECO:0000313" key="6">
    <source>
        <dbReference type="Proteomes" id="UP000507470"/>
    </source>
</evidence>
<evidence type="ECO:0000256" key="4">
    <source>
        <dbReference type="ARBA" id="ARBA00022759"/>
    </source>
</evidence>
<dbReference type="PROSITE" id="PS00141">
    <property type="entry name" value="ASP_PROTEASE"/>
    <property type="match status" value="1"/>
</dbReference>
<keyword evidence="2" id="KW-0548">Nucleotidyltransferase</keyword>
<dbReference type="InterPro" id="IPR021109">
    <property type="entry name" value="Peptidase_aspartic_dom_sf"/>
</dbReference>
<dbReference type="SUPFAM" id="SSF50630">
    <property type="entry name" value="Acid proteases"/>
    <property type="match status" value="1"/>
</dbReference>
<keyword evidence="4" id="KW-0255">Endonuclease</keyword>
<dbReference type="PANTHER" id="PTHR37984:SF5">
    <property type="entry name" value="PROTEIN NYNRIN-LIKE"/>
    <property type="match status" value="1"/>
</dbReference>
<dbReference type="Gene3D" id="3.10.10.10">
    <property type="entry name" value="HIV Type 1 Reverse Transcriptase, subunit A, domain 1"/>
    <property type="match status" value="1"/>
</dbReference>
<dbReference type="InterPro" id="IPR043502">
    <property type="entry name" value="DNA/RNA_pol_sf"/>
</dbReference>
<organism evidence="5 6">
    <name type="scientific">Mytilus coruscus</name>
    <name type="common">Sea mussel</name>
    <dbReference type="NCBI Taxonomy" id="42192"/>
    <lineage>
        <taxon>Eukaryota</taxon>
        <taxon>Metazoa</taxon>
        <taxon>Spiralia</taxon>
        <taxon>Lophotrochozoa</taxon>
        <taxon>Mollusca</taxon>
        <taxon>Bivalvia</taxon>
        <taxon>Autobranchia</taxon>
        <taxon>Pteriomorphia</taxon>
        <taxon>Mytilida</taxon>
        <taxon>Mytiloidea</taxon>
        <taxon>Mytilidae</taxon>
        <taxon>Mytilinae</taxon>
        <taxon>Mytilus</taxon>
    </lineage>
</organism>